<dbReference type="AlphaFoldDB" id="A0A8S3YMX0"/>
<dbReference type="Proteomes" id="UP000678393">
    <property type="component" value="Unassembled WGS sequence"/>
</dbReference>
<reference evidence="3" key="1">
    <citation type="submission" date="2021-04" db="EMBL/GenBank/DDBJ databases">
        <authorList>
            <consortium name="Molecular Ecology Group"/>
        </authorList>
    </citation>
    <scope>NUCLEOTIDE SEQUENCE</scope>
</reference>
<dbReference type="EMBL" id="CAJHNH020000557">
    <property type="protein sequence ID" value="CAG5118449.1"/>
    <property type="molecule type" value="Genomic_DNA"/>
</dbReference>
<keyword evidence="4" id="KW-1185">Reference proteome</keyword>
<dbReference type="InterPro" id="IPR036236">
    <property type="entry name" value="Znf_C2H2_sf"/>
</dbReference>
<keyword evidence="1" id="KW-0862">Zinc</keyword>
<sequence>IVILEDNTKRYRCLLCQKKFGVATIYRHLRTHDPDYKVSCSLCGKQYTQRQSLIVHWLKTHSDHAPSPDLMK</sequence>
<dbReference type="InterPro" id="IPR013087">
    <property type="entry name" value="Znf_C2H2_type"/>
</dbReference>
<name>A0A8S3YMX0_9EUPU</name>
<keyword evidence="1" id="KW-0863">Zinc-finger</keyword>
<feature type="non-terminal residue" evidence="3">
    <location>
        <position position="1"/>
    </location>
</feature>
<feature type="domain" description="C2H2-type" evidence="2">
    <location>
        <begin position="38"/>
        <end position="66"/>
    </location>
</feature>
<keyword evidence="1" id="KW-0479">Metal-binding</keyword>
<dbReference type="PROSITE" id="PS50157">
    <property type="entry name" value="ZINC_FINGER_C2H2_2"/>
    <property type="match status" value="1"/>
</dbReference>
<feature type="non-terminal residue" evidence="3">
    <location>
        <position position="72"/>
    </location>
</feature>
<organism evidence="3 4">
    <name type="scientific">Candidula unifasciata</name>
    <dbReference type="NCBI Taxonomy" id="100452"/>
    <lineage>
        <taxon>Eukaryota</taxon>
        <taxon>Metazoa</taxon>
        <taxon>Spiralia</taxon>
        <taxon>Lophotrochozoa</taxon>
        <taxon>Mollusca</taxon>
        <taxon>Gastropoda</taxon>
        <taxon>Heterobranchia</taxon>
        <taxon>Euthyneura</taxon>
        <taxon>Panpulmonata</taxon>
        <taxon>Eupulmonata</taxon>
        <taxon>Stylommatophora</taxon>
        <taxon>Helicina</taxon>
        <taxon>Helicoidea</taxon>
        <taxon>Geomitridae</taxon>
        <taxon>Candidula</taxon>
    </lineage>
</organism>
<evidence type="ECO:0000256" key="1">
    <source>
        <dbReference type="PROSITE-ProRule" id="PRU00042"/>
    </source>
</evidence>
<dbReference type="SUPFAM" id="SSF57667">
    <property type="entry name" value="beta-beta-alpha zinc fingers"/>
    <property type="match status" value="1"/>
</dbReference>
<dbReference type="GO" id="GO:0008270">
    <property type="term" value="F:zinc ion binding"/>
    <property type="evidence" value="ECO:0007669"/>
    <property type="project" value="UniProtKB-KW"/>
</dbReference>
<accession>A0A8S3YMX0</accession>
<comment type="caution">
    <text evidence="3">The sequence shown here is derived from an EMBL/GenBank/DDBJ whole genome shotgun (WGS) entry which is preliminary data.</text>
</comment>
<dbReference type="OrthoDB" id="6102226at2759"/>
<dbReference type="SMART" id="SM00355">
    <property type="entry name" value="ZnF_C2H2"/>
    <property type="match status" value="2"/>
</dbReference>
<evidence type="ECO:0000259" key="2">
    <source>
        <dbReference type="PROSITE" id="PS50157"/>
    </source>
</evidence>
<proteinExistence type="predicted"/>
<protein>
    <recommendedName>
        <fullName evidence="2">C2H2-type domain-containing protein</fullName>
    </recommendedName>
</protein>
<evidence type="ECO:0000313" key="4">
    <source>
        <dbReference type="Proteomes" id="UP000678393"/>
    </source>
</evidence>
<dbReference type="Gene3D" id="3.30.160.60">
    <property type="entry name" value="Classic Zinc Finger"/>
    <property type="match status" value="1"/>
</dbReference>
<dbReference type="Pfam" id="PF00096">
    <property type="entry name" value="zf-C2H2"/>
    <property type="match status" value="1"/>
</dbReference>
<gene>
    <name evidence="3" type="ORF">CUNI_LOCUS4007</name>
</gene>
<dbReference type="PROSITE" id="PS00028">
    <property type="entry name" value="ZINC_FINGER_C2H2_1"/>
    <property type="match status" value="1"/>
</dbReference>
<evidence type="ECO:0000313" key="3">
    <source>
        <dbReference type="EMBL" id="CAG5118449.1"/>
    </source>
</evidence>